<feature type="transmembrane region" description="Helical" evidence="6">
    <location>
        <begin position="50"/>
        <end position="68"/>
    </location>
</feature>
<evidence type="ECO:0000259" key="7">
    <source>
        <dbReference type="Pfam" id="PF01292"/>
    </source>
</evidence>
<evidence type="ECO:0000313" key="9">
    <source>
        <dbReference type="Proteomes" id="UP000245020"/>
    </source>
</evidence>
<dbReference type="PANTHER" id="PTHR30485:SF2">
    <property type="entry name" value="BLL0597 PROTEIN"/>
    <property type="match status" value="1"/>
</dbReference>
<keyword evidence="4 6" id="KW-1133">Transmembrane helix</keyword>
<feature type="domain" description="Cytochrome b561 bacterial/Ni-hydrogenase" evidence="7">
    <location>
        <begin position="4"/>
        <end position="188"/>
    </location>
</feature>
<feature type="transmembrane region" description="Helical" evidence="6">
    <location>
        <begin position="12"/>
        <end position="30"/>
    </location>
</feature>
<evidence type="ECO:0000256" key="4">
    <source>
        <dbReference type="ARBA" id="ARBA00022989"/>
    </source>
</evidence>
<comment type="subcellular location">
    <subcellularLocation>
        <location evidence="1">Cell membrane</location>
        <topology evidence="1">Multi-pass membrane protein</topology>
    </subcellularLocation>
</comment>
<keyword evidence="3 6" id="KW-0812">Transmembrane</keyword>
<keyword evidence="2" id="KW-1003">Cell membrane</keyword>
<evidence type="ECO:0000256" key="2">
    <source>
        <dbReference type="ARBA" id="ARBA00022475"/>
    </source>
</evidence>
<dbReference type="Pfam" id="PF01292">
    <property type="entry name" value="Ni_hydr_CYTB"/>
    <property type="match status" value="1"/>
</dbReference>
<evidence type="ECO:0000313" key="8">
    <source>
        <dbReference type="EMBL" id="PWD81323.1"/>
    </source>
</evidence>
<dbReference type="Gene3D" id="1.20.950.20">
    <property type="entry name" value="Transmembrane di-heme cytochromes, Chain C"/>
    <property type="match status" value="1"/>
</dbReference>
<feature type="transmembrane region" description="Helical" evidence="6">
    <location>
        <begin position="102"/>
        <end position="124"/>
    </location>
</feature>
<dbReference type="GO" id="GO:0020037">
    <property type="term" value="F:heme binding"/>
    <property type="evidence" value="ECO:0007669"/>
    <property type="project" value="TreeGrafter"/>
</dbReference>
<organism evidence="8 9">
    <name type="scientific">Ignatzschineria ureiclastica</name>
    <dbReference type="NCBI Taxonomy" id="472582"/>
    <lineage>
        <taxon>Bacteria</taxon>
        <taxon>Pseudomonadati</taxon>
        <taxon>Pseudomonadota</taxon>
        <taxon>Gammaproteobacteria</taxon>
        <taxon>Cardiobacteriales</taxon>
        <taxon>Ignatzschineriaceae</taxon>
        <taxon>Ignatzschineria</taxon>
    </lineage>
</organism>
<gene>
    <name evidence="8" type="ORF">DC083_05390</name>
</gene>
<dbReference type="RefSeq" id="WP_109189214.1">
    <property type="nucleotide sequence ID" value="NZ_BMYA01000003.1"/>
</dbReference>
<evidence type="ECO:0000256" key="3">
    <source>
        <dbReference type="ARBA" id="ARBA00022692"/>
    </source>
</evidence>
<feature type="transmembrane region" description="Helical" evidence="6">
    <location>
        <begin position="158"/>
        <end position="176"/>
    </location>
</feature>
<dbReference type="Proteomes" id="UP000245020">
    <property type="component" value="Unassembled WGS sequence"/>
</dbReference>
<accession>A0A2U2AF95</accession>
<dbReference type="InterPro" id="IPR011577">
    <property type="entry name" value="Cyt_b561_bac/Ni-Hgenase"/>
</dbReference>
<keyword evidence="5 6" id="KW-0472">Membrane</keyword>
<evidence type="ECO:0000256" key="6">
    <source>
        <dbReference type="SAM" id="Phobius"/>
    </source>
</evidence>
<dbReference type="InterPro" id="IPR051542">
    <property type="entry name" value="Hydrogenase_cytochrome"/>
</dbReference>
<comment type="caution">
    <text evidence="8">The sequence shown here is derived from an EMBL/GenBank/DDBJ whole genome shotgun (WGS) entry which is preliminary data.</text>
</comment>
<dbReference type="GO" id="GO:0022904">
    <property type="term" value="P:respiratory electron transport chain"/>
    <property type="evidence" value="ECO:0007669"/>
    <property type="project" value="InterPro"/>
</dbReference>
<proteinExistence type="predicted"/>
<dbReference type="PANTHER" id="PTHR30485">
    <property type="entry name" value="NI/FE-HYDROGENASE 1 B-TYPE CYTOCHROME SUBUNIT"/>
    <property type="match status" value="1"/>
</dbReference>
<feature type="transmembrane region" description="Helical" evidence="6">
    <location>
        <begin position="211"/>
        <end position="229"/>
    </location>
</feature>
<dbReference type="SUPFAM" id="SSF81342">
    <property type="entry name" value="Transmembrane di-heme cytochromes"/>
    <property type="match status" value="1"/>
</dbReference>
<dbReference type="GO" id="GO:0005886">
    <property type="term" value="C:plasma membrane"/>
    <property type="evidence" value="ECO:0007669"/>
    <property type="project" value="UniProtKB-SubCell"/>
</dbReference>
<dbReference type="EMBL" id="QEWQ01000003">
    <property type="protein sequence ID" value="PWD81323.1"/>
    <property type="molecule type" value="Genomic_DNA"/>
</dbReference>
<dbReference type="OrthoDB" id="196472at2"/>
<dbReference type="InterPro" id="IPR016174">
    <property type="entry name" value="Di-haem_cyt_TM"/>
</dbReference>
<reference evidence="9" key="1">
    <citation type="submission" date="2018-05" db="EMBL/GenBank/DDBJ databases">
        <title>Ignatzschineria dubaiensis sp. nov., isolated from necrotic foot tissues of dromedaries (Camelus dromedarius) and associated maggots in Dubai, United Arab Emirates.</title>
        <authorList>
            <person name="Tsang C.C."/>
            <person name="Tang J.Y.M."/>
            <person name="Fong J.Y.H."/>
            <person name="Kinne J."/>
            <person name="Lee H.H."/>
            <person name="Joseph M."/>
            <person name="Jose S."/>
            <person name="Schuster R.K."/>
            <person name="Tang Y."/>
            <person name="Sivakumar S."/>
            <person name="Chen J.H.K."/>
            <person name="Teng J.L.L."/>
            <person name="Lau S.K.P."/>
            <person name="Wernery U."/>
            <person name="Woo P.C.Y."/>
        </authorList>
    </citation>
    <scope>NUCLEOTIDE SEQUENCE [LARGE SCALE GENOMIC DNA]</scope>
    <source>
        <strain evidence="9">KCTC 22644</strain>
    </source>
</reference>
<dbReference type="GO" id="GO:0009055">
    <property type="term" value="F:electron transfer activity"/>
    <property type="evidence" value="ECO:0007669"/>
    <property type="project" value="InterPro"/>
</dbReference>
<sequence>MIKVWDLPTRIFHWTLVLAMIVCVYTSYNFSDYYNLGPMGSYSAMALHQYAGVLILALLIFRVIWGIFGSTTSRFSDFIKGPSHIINYLKASKTPTEGHNPLGALMVVALILMLLVQVVTGLFLEDNTYLFSNAPLAKHISSTLRGDFLSIHGSGRAVLLWLIGLHVAAVFAYLIIKKQNLIRTMVTGKRALKEAHTPNPNQAAIQKDRSLIGIILLIAIVVLTYYILFKIV</sequence>
<evidence type="ECO:0000256" key="1">
    <source>
        <dbReference type="ARBA" id="ARBA00004651"/>
    </source>
</evidence>
<evidence type="ECO:0000256" key="5">
    <source>
        <dbReference type="ARBA" id="ARBA00023136"/>
    </source>
</evidence>
<keyword evidence="9" id="KW-1185">Reference proteome</keyword>
<protein>
    <recommendedName>
        <fullName evidence="7">Cytochrome b561 bacterial/Ni-hydrogenase domain-containing protein</fullName>
    </recommendedName>
</protein>
<name>A0A2U2AF95_9GAMM</name>
<dbReference type="AlphaFoldDB" id="A0A2U2AF95"/>